<feature type="domain" description="HPP transmembrane region" evidence="2">
    <location>
        <begin position="44"/>
        <end position="186"/>
    </location>
</feature>
<dbReference type="Pfam" id="PF04982">
    <property type="entry name" value="TM_HPP"/>
    <property type="match status" value="1"/>
</dbReference>
<feature type="transmembrane region" description="Helical" evidence="1">
    <location>
        <begin position="126"/>
        <end position="142"/>
    </location>
</feature>
<dbReference type="Proteomes" id="UP000276588">
    <property type="component" value="Unassembled WGS sequence"/>
</dbReference>
<comment type="caution">
    <text evidence="3">The sequence shown here is derived from an EMBL/GenBank/DDBJ whole genome shotgun (WGS) entry which is preliminary data.</text>
</comment>
<dbReference type="RefSeq" id="WP_120103560.1">
    <property type="nucleotide sequence ID" value="NZ_QKNY01000018.1"/>
</dbReference>
<feature type="transmembrane region" description="Helical" evidence="1">
    <location>
        <begin position="91"/>
        <end position="114"/>
    </location>
</feature>
<keyword evidence="4" id="KW-1185">Reference proteome</keyword>
<keyword evidence="1" id="KW-0812">Transmembrane</keyword>
<accession>A0A3A6PP87</accession>
<feature type="transmembrane region" description="Helical" evidence="1">
    <location>
        <begin position="36"/>
        <end position="55"/>
    </location>
</feature>
<evidence type="ECO:0000313" key="4">
    <source>
        <dbReference type="Proteomes" id="UP000276588"/>
    </source>
</evidence>
<evidence type="ECO:0000259" key="2">
    <source>
        <dbReference type="Pfam" id="PF04982"/>
    </source>
</evidence>
<gene>
    <name evidence="3" type="ORF">DM826_11440</name>
</gene>
<dbReference type="AlphaFoldDB" id="A0A3A6PP87"/>
<dbReference type="Gene3D" id="3.40.50.12370">
    <property type="match status" value="1"/>
</dbReference>
<sequence>MSSLGLRLRTAFRRLLRLVRRKRRDFRSWLEDTRNFIHFSLLLVVPLLIGLVTWLANTIDLLPFLLFPPLVSGAFTLFREPESQYASPRRFVGGMTMGAVCGWVALAVSARYWYRVPPETFQINPGAAAFGVLLTGIVTWALDLEESQAFSTALLVLVSGVTQFVYVVSVFASSLIVVGVFVVWRREIYEQRADYLYQTTHADDQVLVPMRGETADTVATFGAQLAAAHETGKLVLFGVVNDGEHATDDAVDTDGGAELRRVTPTGGAATGSAADGRVSTAAADLPAAARETAESLESHAESLRDRFDIPCEVVVVAGEPDDARIAVEAATETNCDLVVTPYQTADGELTRFIRGLFDSTLDVVVLRSNGERTSWRRLLVPIKHYGEVAHAMLDFAERLAGEMSYVSVCHSIDSEGDRRTAEAMVADLVEPFERAIETRVTTSPLESFLSVHADNYDLTILGSSTDRTVVSRIIDAPTFEQLKELDCDIAIVHRG</sequence>
<evidence type="ECO:0000256" key="1">
    <source>
        <dbReference type="SAM" id="Phobius"/>
    </source>
</evidence>
<proteinExistence type="predicted"/>
<dbReference type="InterPro" id="IPR058581">
    <property type="entry name" value="TM_HPP"/>
</dbReference>
<organism evidence="3 4">
    <name type="scientific">Halonotius aquaticus</name>
    <dbReference type="NCBI Taxonomy" id="2216978"/>
    <lineage>
        <taxon>Archaea</taxon>
        <taxon>Methanobacteriati</taxon>
        <taxon>Methanobacteriota</taxon>
        <taxon>Stenosarchaea group</taxon>
        <taxon>Halobacteria</taxon>
        <taxon>Halobacteriales</taxon>
        <taxon>Haloferacaceae</taxon>
        <taxon>Halonotius</taxon>
    </lineage>
</organism>
<keyword evidence="1" id="KW-0472">Membrane</keyword>
<protein>
    <submittedName>
        <fullName evidence="3">HPP family protein</fullName>
    </submittedName>
</protein>
<keyword evidence="1" id="KW-1133">Transmembrane helix</keyword>
<evidence type="ECO:0000313" key="3">
    <source>
        <dbReference type="EMBL" id="RJX42252.1"/>
    </source>
</evidence>
<dbReference type="OrthoDB" id="213658at2157"/>
<dbReference type="EMBL" id="QKNY01000018">
    <property type="protein sequence ID" value="RJX42252.1"/>
    <property type="molecule type" value="Genomic_DNA"/>
</dbReference>
<name>A0A3A6PP87_9EURY</name>
<reference evidence="3 4" key="1">
    <citation type="submission" date="2018-06" db="EMBL/GenBank/DDBJ databases">
        <title>Halonotius sp. F13-13 a new haloarchaeeon isolated from a solar saltern from Isla Cristina, Huelva, Spain.</title>
        <authorList>
            <person name="Duran-Viseras A."/>
            <person name="Sanchez-Porro C."/>
            <person name="Ventosa A."/>
        </authorList>
    </citation>
    <scope>NUCLEOTIDE SEQUENCE [LARGE SCALE GENOMIC DNA]</scope>
    <source>
        <strain evidence="3 4">F13-13</strain>
    </source>
</reference>
<feature type="transmembrane region" description="Helical" evidence="1">
    <location>
        <begin position="154"/>
        <end position="184"/>
    </location>
</feature>